<evidence type="ECO:0000256" key="17">
    <source>
        <dbReference type="ARBA" id="ARBA00043762"/>
    </source>
</evidence>
<evidence type="ECO:0000256" key="9">
    <source>
        <dbReference type="ARBA" id="ARBA00022912"/>
    </source>
</evidence>
<dbReference type="SMART" id="SM01301">
    <property type="entry name" value="PTPlike_phytase"/>
    <property type="match status" value="1"/>
</dbReference>
<dbReference type="PROSITE" id="PS51181">
    <property type="entry name" value="PPASE_TENSIN"/>
    <property type="match status" value="1"/>
</dbReference>
<evidence type="ECO:0000313" key="26">
    <source>
        <dbReference type="EMBL" id="KAJ8598507.1"/>
    </source>
</evidence>
<dbReference type="SMART" id="SM00404">
    <property type="entry name" value="PTPc_motif"/>
    <property type="match status" value="1"/>
</dbReference>
<feature type="compositionally biased region" description="Acidic residues" evidence="22">
    <location>
        <begin position="208"/>
        <end position="218"/>
    </location>
</feature>
<keyword evidence="10" id="KW-0443">Lipid metabolism</keyword>
<dbReference type="InterPro" id="IPR029023">
    <property type="entry name" value="Tensin_phosphatase"/>
</dbReference>
<accession>A0AAD7U744</accession>
<dbReference type="Pfam" id="PF22785">
    <property type="entry name" value="Tc-R-P"/>
    <property type="match status" value="1"/>
</dbReference>
<dbReference type="SUPFAM" id="SSF49562">
    <property type="entry name" value="C2 domain (Calcium/lipid-binding domain, CaLB)"/>
    <property type="match status" value="1"/>
</dbReference>
<dbReference type="PROSITE" id="PS50056">
    <property type="entry name" value="TYR_PHOSPHATASE_2"/>
    <property type="match status" value="1"/>
</dbReference>
<evidence type="ECO:0000313" key="27">
    <source>
        <dbReference type="Proteomes" id="UP001230188"/>
    </source>
</evidence>
<evidence type="ECO:0000256" key="1">
    <source>
        <dbReference type="ARBA" id="ARBA00004487"/>
    </source>
</evidence>
<evidence type="ECO:0000256" key="7">
    <source>
        <dbReference type="ARBA" id="ARBA00022490"/>
    </source>
</evidence>
<dbReference type="EC" id="3.1.3.67" evidence="4"/>
<sequence>MGLQERVRAMVSKKKRRFQEDGFDLDLTYVTPRIIAMGFPASDLEGAYRNSIDDVQAFFDSHHGGHYRFYNLCSERTYPSDRFHGQFVRFPFDDHNPPPLGMFYFFCTDVAEYLAEAEENVVAIHCKAGKGRTGVMISAYLLWAREWRTPREAMQFYGFARTNNQKGVTIPSQRRFVEYFDLTLRESDDGEIRSSSEAKAAAALRDEPLDDDDDDDDSSFPRTPCQLEDSDSEDENHHFHSVGILALPSGTENDTAAADAVLELEDVETVMDGLAHLWPDESRRPHPRKAQRRLNHDWNRQNRLQVRTGRGAIPPPKLVALTELRVHRATFSRFGHEYEPIFKITCGDFEYKSSEFLPHAKYKSKPEVVVPIPSLLLTEEVFVAFYTKGAVTGAKAKSFCFWFHCNYLEHNRLHLKKHELDKACKDKKHAKFDENFAIELRFVDVPGPS</sequence>
<feature type="domain" description="C2 tensin-type" evidence="25">
    <location>
        <begin position="316"/>
        <end position="445"/>
    </location>
</feature>
<evidence type="ECO:0000256" key="10">
    <source>
        <dbReference type="ARBA" id="ARBA00023098"/>
    </source>
</evidence>
<dbReference type="Proteomes" id="UP001230188">
    <property type="component" value="Unassembled WGS sequence"/>
</dbReference>
<dbReference type="InterPro" id="IPR029021">
    <property type="entry name" value="Prot-tyrosine_phosphatase-like"/>
</dbReference>
<dbReference type="InterPro" id="IPR016130">
    <property type="entry name" value="Tyr_Pase_AS"/>
</dbReference>
<dbReference type="GO" id="GO:0006629">
    <property type="term" value="P:lipid metabolic process"/>
    <property type="evidence" value="ECO:0007669"/>
    <property type="project" value="UniProtKB-KW"/>
</dbReference>
<feature type="domain" description="Phosphatase tensin-type" evidence="24">
    <location>
        <begin position="16"/>
        <end position="187"/>
    </location>
</feature>
<comment type="caution">
    <text evidence="26">The sequence shown here is derived from an EMBL/GenBank/DDBJ whole genome shotgun (WGS) entry which is preliminary data.</text>
</comment>
<comment type="catalytic activity">
    <reaction evidence="13">
        <text>1,2-dioctanoyl-sn-glycero-3-phospho-(1D-myo-inositol-3,4,5-trisphosphate) + H2O = 1,2-dioctanoyl-sn-glycero-3-phospho-(1D-myo-inositol-4,5-bisphosphate) + phosphate</text>
        <dbReference type="Rhea" id="RHEA:43552"/>
        <dbReference type="ChEBI" id="CHEBI:15377"/>
        <dbReference type="ChEBI" id="CHEBI:43474"/>
        <dbReference type="ChEBI" id="CHEBI:83416"/>
        <dbReference type="ChEBI" id="CHEBI:83419"/>
    </reaction>
    <physiologicalReaction direction="left-to-right" evidence="13">
        <dbReference type="Rhea" id="RHEA:43553"/>
    </physiologicalReaction>
</comment>
<dbReference type="PANTHER" id="PTHR12305">
    <property type="entry name" value="PHOSPHATASE WITH HOMOLOGY TO TENSIN"/>
    <property type="match status" value="1"/>
</dbReference>
<comment type="catalytic activity">
    <reaction evidence="12">
        <text>1,2-dihexadecanoyl-sn-glycero-3-phospho-(1D-myo-inositol-3,4,5-trisphosphate) + H2O = 1,2-dihexadecanoyl-sn-glycero-3-phospho-(1D-myo-inositol-4,5-bisphosphate) + phosphate</text>
        <dbReference type="Rhea" id="RHEA:43560"/>
        <dbReference type="ChEBI" id="CHEBI:15377"/>
        <dbReference type="ChEBI" id="CHEBI:43474"/>
        <dbReference type="ChEBI" id="CHEBI:83420"/>
        <dbReference type="ChEBI" id="CHEBI:83423"/>
    </reaction>
    <physiologicalReaction direction="left-to-right" evidence="12">
        <dbReference type="Rhea" id="RHEA:43561"/>
    </physiologicalReaction>
</comment>
<evidence type="ECO:0000256" key="14">
    <source>
        <dbReference type="ARBA" id="ARBA00034338"/>
    </source>
</evidence>
<evidence type="ECO:0000256" key="11">
    <source>
        <dbReference type="ARBA" id="ARBA00023273"/>
    </source>
</evidence>
<evidence type="ECO:0000256" key="16">
    <source>
        <dbReference type="ARBA" id="ARBA00043760"/>
    </source>
</evidence>
<dbReference type="PANTHER" id="PTHR12305:SF81">
    <property type="entry name" value="PHOSPHATIDYLINOSITOL 3,4,5-TRISPHOSPHATE 3-PHOSPHATASE AND DUAL-SPECIFICITY PROTEIN PHOSPHATASE PTEN"/>
    <property type="match status" value="1"/>
</dbReference>
<dbReference type="PROSITE" id="PS00383">
    <property type="entry name" value="TYR_PHOSPHATASE_1"/>
    <property type="match status" value="1"/>
</dbReference>
<evidence type="ECO:0000256" key="8">
    <source>
        <dbReference type="ARBA" id="ARBA00022801"/>
    </source>
</evidence>
<dbReference type="EC" id="3.1.3.16" evidence="6"/>
<evidence type="ECO:0000256" key="5">
    <source>
        <dbReference type="ARBA" id="ARBA00013064"/>
    </source>
</evidence>
<keyword evidence="7" id="KW-0963">Cytoplasm</keyword>
<comment type="catalytic activity">
    <reaction evidence="15">
        <text>1D-myo-inositol 1,3,4,5-tetrakisphosphate + H2O = 1D-myo-inositol 1,4,5-trisphosphate + phosphate</text>
        <dbReference type="Rhea" id="RHEA:77155"/>
        <dbReference type="ChEBI" id="CHEBI:15377"/>
        <dbReference type="ChEBI" id="CHEBI:43474"/>
        <dbReference type="ChEBI" id="CHEBI:57895"/>
        <dbReference type="ChEBI" id="CHEBI:203600"/>
    </reaction>
    <physiologicalReaction direction="left-to-right" evidence="15">
        <dbReference type="Rhea" id="RHEA:77156"/>
    </physiologicalReaction>
</comment>
<evidence type="ECO:0000259" key="23">
    <source>
        <dbReference type="PROSITE" id="PS50056"/>
    </source>
</evidence>
<feature type="region of interest" description="Disordered" evidence="22">
    <location>
        <begin position="191"/>
        <end position="237"/>
    </location>
</feature>
<keyword evidence="9" id="KW-0904">Protein phosphatase</keyword>
<organism evidence="26 27">
    <name type="scientific">Chrysophaeum taylorii</name>
    <dbReference type="NCBI Taxonomy" id="2483200"/>
    <lineage>
        <taxon>Eukaryota</taxon>
        <taxon>Sar</taxon>
        <taxon>Stramenopiles</taxon>
        <taxon>Ochrophyta</taxon>
        <taxon>Pelagophyceae</taxon>
        <taxon>Pelagomonadales</taxon>
        <taxon>Pelagomonadaceae</taxon>
        <taxon>Chrysophaeum</taxon>
    </lineage>
</organism>
<dbReference type="InterPro" id="IPR045101">
    <property type="entry name" value="PTP_PTEN"/>
</dbReference>
<dbReference type="Pfam" id="PF10409">
    <property type="entry name" value="PTEN_C2"/>
    <property type="match status" value="1"/>
</dbReference>
<dbReference type="AlphaFoldDB" id="A0AAD7U744"/>
<evidence type="ECO:0000259" key="25">
    <source>
        <dbReference type="PROSITE" id="PS51182"/>
    </source>
</evidence>
<proteinExistence type="inferred from homology"/>
<comment type="catalytic activity">
    <reaction evidence="16">
        <text>a 1,2-diacyl-sn-glycero-3-phospho-(1D-myo-inositol-3,4,5-trisphosphate) + H2O = a 1,2-diacyl-sn-glycero-3-phospho-(1D-myo-inositol-4,5-bisphosphate) + phosphate</text>
        <dbReference type="Rhea" id="RHEA:25017"/>
        <dbReference type="ChEBI" id="CHEBI:15377"/>
        <dbReference type="ChEBI" id="CHEBI:43474"/>
        <dbReference type="ChEBI" id="CHEBI:57836"/>
        <dbReference type="ChEBI" id="CHEBI:58456"/>
        <dbReference type="EC" id="3.1.3.67"/>
    </reaction>
    <physiologicalReaction direction="left-to-right" evidence="16">
        <dbReference type="Rhea" id="RHEA:25018"/>
    </physiologicalReaction>
</comment>
<comment type="subcellular location">
    <subcellularLocation>
        <location evidence="1">Cell projection</location>
        <location evidence="1">Neuron projection</location>
    </subcellularLocation>
    <subcellularLocation>
        <location evidence="2">Cytoplasm</location>
    </subcellularLocation>
</comment>
<comment type="similarity">
    <text evidence="3">Belongs to the PTEN phosphatase protein family.</text>
</comment>
<dbReference type="InterPro" id="IPR000387">
    <property type="entry name" value="Tyr_Pase_dom"/>
</dbReference>
<evidence type="ECO:0000259" key="24">
    <source>
        <dbReference type="PROSITE" id="PS51181"/>
    </source>
</evidence>
<dbReference type="InterPro" id="IPR035892">
    <property type="entry name" value="C2_domain_sf"/>
</dbReference>
<dbReference type="Gene3D" id="2.60.40.1110">
    <property type="match status" value="1"/>
</dbReference>
<keyword evidence="11" id="KW-0966">Cell projection</keyword>
<dbReference type="Gene3D" id="3.90.190.10">
    <property type="entry name" value="Protein tyrosine phosphatase superfamily"/>
    <property type="match status" value="1"/>
</dbReference>
<comment type="catalytic activity">
    <reaction evidence="21">
        <text>O-phospho-L-tyrosyl-[protein] + H2O = L-tyrosyl-[protein] + phosphate</text>
        <dbReference type="Rhea" id="RHEA:10684"/>
        <dbReference type="Rhea" id="RHEA-COMP:10136"/>
        <dbReference type="Rhea" id="RHEA-COMP:20101"/>
        <dbReference type="ChEBI" id="CHEBI:15377"/>
        <dbReference type="ChEBI" id="CHEBI:43474"/>
        <dbReference type="ChEBI" id="CHEBI:46858"/>
        <dbReference type="ChEBI" id="CHEBI:61978"/>
        <dbReference type="EC" id="3.1.3.48"/>
    </reaction>
    <physiologicalReaction direction="left-to-right" evidence="21">
        <dbReference type="Rhea" id="RHEA:10685"/>
    </physiologicalReaction>
</comment>
<evidence type="ECO:0000256" key="4">
    <source>
        <dbReference type="ARBA" id="ARBA00013015"/>
    </source>
</evidence>
<evidence type="ECO:0000256" key="22">
    <source>
        <dbReference type="SAM" id="MobiDB-lite"/>
    </source>
</evidence>
<name>A0AAD7U744_9STRA</name>
<dbReference type="CDD" id="cd14509">
    <property type="entry name" value="PTP_PTEN"/>
    <property type="match status" value="1"/>
</dbReference>
<dbReference type="GO" id="GO:0005829">
    <property type="term" value="C:cytosol"/>
    <property type="evidence" value="ECO:0007669"/>
    <property type="project" value="TreeGrafter"/>
</dbReference>
<comment type="catalytic activity">
    <reaction evidence="19">
        <text>O-phospho-L-seryl-[protein] + H2O = L-seryl-[protein] + phosphate</text>
        <dbReference type="Rhea" id="RHEA:20629"/>
        <dbReference type="Rhea" id="RHEA-COMP:9863"/>
        <dbReference type="Rhea" id="RHEA-COMP:11604"/>
        <dbReference type="ChEBI" id="CHEBI:15377"/>
        <dbReference type="ChEBI" id="CHEBI:29999"/>
        <dbReference type="ChEBI" id="CHEBI:43474"/>
        <dbReference type="ChEBI" id="CHEBI:83421"/>
        <dbReference type="EC" id="3.1.3.16"/>
    </reaction>
    <physiologicalReaction direction="left-to-right" evidence="19">
        <dbReference type="Rhea" id="RHEA:20630"/>
    </physiologicalReaction>
</comment>
<dbReference type="InterPro" id="IPR014020">
    <property type="entry name" value="Tensin_C2-dom"/>
</dbReference>
<reference evidence="26" key="1">
    <citation type="submission" date="2023-01" db="EMBL/GenBank/DDBJ databases">
        <title>Metagenome sequencing of chrysophaentin producing Chrysophaeum taylorii.</title>
        <authorList>
            <person name="Davison J."/>
            <person name="Bewley C."/>
        </authorList>
    </citation>
    <scope>NUCLEOTIDE SEQUENCE</scope>
    <source>
        <strain evidence="26">NIES-1699</strain>
    </source>
</reference>
<dbReference type="InterPro" id="IPR051281">
    <property type="entry name" value="Dual-spec_lipid-protein_phosph"/>
</dbReference>
<dbReference type="InterPro" id="IPR003595">
    <property type="entry name" value="Tyr_Pase_cat"/>
</dbReference>
<dbReference type="GO" id="GO:0016314">
    <property type="term" value="F:phosphatidylinositol-3,4,5-trisphosphate 3-phosphatase activity"/>
    <property type="evidence" value="ECO:0007669"/>
    <property type="project" value="UniProtKB-EC"/>
</dbReference>
<dbReference type="SUPFAM" id="SSF52799">
    <property type="entry name" value="(Phosphotyrosine protein) phosphatases II"/>
    <property type="match status" value="1"/>
</dbReference>
<dbReference type="EC" id="3.1.3.48" evidence="5"/>
<evidence type="ECO:0000256" key="6">
    <source>
        <dbReference type="ARBA" id="ARBA00013081"/>
    </source>
</evidence>
<feature type="domain" description="Tyrosine specific protein phosphatases" evidence="23">
    <location>
        <begin position="108"/>
        <end position="175"/>
    </location>
</feature>
<comment type="catalytic activity">
    <reaction evidence="20">
        <text>O-phospho-L-threonyl-[protein] + H2O = L-threonyl-[protein] + phosphate</text>
        <dbReference type="Rhea" id="RHEA:47004"/>
        <dbReference type="Rhea" id="RHEA-COMP:11060"/>
        <dbReference type="Rhea" id="RHEA-COMP:11605"/>
        <dbReference type="ChEBI" id="CHEBI:15377"/>
        <dbReference type="ChEBI" id="CHEBI:30013"/>
        <dbReference type="ChEBI" id="CHEBI:43474"/>
        <dbReference type="ChEBI" id="CHEBI:61977"/>
        <dbReference type="EC" id="3.1.3.16"/>
    </reaction>
    <physiologicalReaction direction="left-to-right" evidence="20">
        <dbReference type="Rhea" id="RHEA:47005"/>
    </physiologicalReaction>
</comment>
<evidence type="ECO:0000256" key="2">
    <source>
        <dbReference type="ARBA" id="ARBA00004496"/>
    </source>
</evidence>
<dbReference type="PROSITE" id="PS51182">
    <property type="entry name" value="C2_TENSIN"/>
    <property type="match status" value="1"/>
</dbReference>
<evidence type="ECO:0000256" key="13">
    <source>
        <dbReference type="ARBA" id="ARBA00034268"/>
    </source>
</evidence>
<dbReference type="GO" id="GO:0042995">
    <property type="term" value="C:cell projection"/>
    <property type="evidence" value="ECO:0007669"/>
    <property type="project" value="UniProtKB-ARBA"/>
</dbReference>
<dbReference type="SMART" id="SM01326">
    <property type="entry name" value="PTEN_C2"/>
    <property type="match status" value="1"/>
</dbReference>
<keyword evidence="8" id="KW-0378">Hydrolase</keyword>
<keyword evidence="27" id="KW-1185">Reference proteome</keyword>
<evidence type="ECO:0000256" key="15">
    <source>
        <dbReference type="ARBA" id="ARBA00043734"/>
    </source>
</evidence>
<evidence type="ECO:0000256" key="3">
    <source>
        <dbReference type="ARBA" id="ARBA00007881"/>
    </source>
</evidence>
<evidence type="ECO:0000256" key="21">
    <source>
        <dbReference type="ARBA" id="ARBA00051341"/>
    </source>
</evidence>
<dbReference type="GO" id="GO:0050793">
    <property type="term" value="P:regulation of developmental process"/>
    <property type="evidence" value="ECO:0007669"/>
    <property type="project" value="UniProtKB-ARBA"/>
</dbReference>
<protein>
    <recommendedName>
        <fullName evidence="14">Phosphatidylinositol 3,4,5-trisphosphate 3-phosphatase and dual-specificity protein phosphatase PTEN</fullName>
        <ecNumber evidence="6">3.1.3.16</ecNumber>
        <ecNumber evidence="5">3.1.3.48</ecNumber>
        <ecNumber evidence="4">3.1.3.67</ecNumber>
    </recommendedName>
    <alternativeName>
        <fullName evidence="18">Inositol polyphosphate 3-phosphatase</fullName>
    </alternativeName>
</protein>
<gene>
    <name evidence="26" type="ORF">CTAYLR_001376</name>
</gene>
<evidence type="ECO:0000256" key="19">
    <source>
        <dbReference type="ARBA" id="ARBA00047986"/>
    </source>
</evidence>
<comment type="catalytic activity">
    <reaction evidence="17">
        <text>1D-myo-inositol 1,3,4,5,6-pentakisphosphate + H2O = 1D-myo-inositol 1,4,5,6-tetrakisphosphate + phosphate</text>
        <dbReference type="Rhea" id="RHEA:77143"/>
        <dbReference type="ChEBI" id="CHEBI:15377"/>
        <dbReference type="ChEBI" id="CHEBI:43474"/>
        <dbReference type="ChEBI" id="CHEBI:57627"/>
        <dbReference type="ChEBI" id="CHEBI:57733"/>
    </reaction>
    <physiologicalReaction direction="left-to-right" evidence="17">
        <dbReference type="Rhea" id="RHEA:77144"/>
    </physiologicalReaction>
</comment>
<dbReference type="EMBL" id="JAQMWT010000671">
    <property type="protein sequence ID" value="KAJ8598507.1"/>
    <property type="molecule type" value="Genomic_DNA"/>
</dbReference>
<dbReference type="GO" id="GO:0004725">
    <property type="term" value="F:protein tyrosine phosphatase activity"/>
    <property type="evidence" value="ECO:0007669"/>
    <property type="project" value="UniProtKB-EC"/>
</dbReference>
<evidence type="ECO:0000256" key="12">
    <source>
        <dbReference type="ARBA" id="ARBA00034256"/>
    </source>
</evidence>
<dbReference type="GO" id="GO:0004722">
    <property type="term" value="F:protein serine/threonine phosphatase activity"/>
    <property type="evidence" value="ECO:0007669"/>
    <property type="project" value="UniProtKB-EC"/>
</dbReference>
<evidence type="ECO:0000256" key="20">
    <source>
        <dbReference type="ARBA" id="ARBA00048832"/>
    </source>
</evidence>
<evidence type="ECO:0000256" key="18">
    <source>
        <dbReference type="ARBA" id="ARBA00044309"/>
    </source>
</evidence>